<dbReference type="Pfam" id="PF01185">
    <property type="entry name" value="Hydrophobin"/>
    <property type="match status" value="1"/>
</dbReference>
<evidence type="ECO:0000313" key="8">
    <source>
        <dbReference type="Proteomes" id="UP000054485"/>
    </source>
</evidence>
<protein>
    <recommendedName>
        <fullName evidence="6">Hydrophobin</fullName>
    </recommendedName>
</protein>
<evidence type="ECO:0000256" key="6">
    <source>
        <dbReference type="RuleBase" id="RU365009"/>
    </source>
</evidence>
<dbReference type="CDD" id="cd23507">
    <property type="entry name" value="hydrophobin_I"/>
    <property type="match status" value="1"/>
</dbReference>
<evidence type="ECO:0000313" key="7">
    <source>
        <dbReference type="EMBL" id="KIK42956.1"/>
    </source>
</evidence>
<dbReference type="GO" id="GO:0009277">
    <property type="term" value="C:fungal-type cell wall"/>
    <property type="evidence" value="ECO:0007669"/>
    <property type="project" value="InterPro"/>
</dbReference>
<proteinExistence type="inferred from homology"/>
<dbReference type="InParanoid" id="A0A0D0AMA6"/>
<dbReference type="EMBL" id="KN835225">
    <property type="protein sequence ID" value="KIK42956.1"/>
    <property type="molecule type" value="Genomic_DNA"/>
</dbReference>
<dbReference type="STRING" id="930992.A0A0D0AMA6"/>
<keyword evidence="3 6" id="KW-0134">Cell wall</keyword>
<dbReference type="AlphaFoldDB" id="A0A0D0AMA6"/>
<dbReference type="HOGENOM" id="CLU_105134_2_2_1"/>
<gene>
    <name evidence="7" type="primary">HydSl8</name>
    <name evidence="7" type="ORF">CY34DRAFT_804362</name>
</gene>
<dbReference type="GO" id="GO:0005199">
    <property type="term" value="F:structural constituent of cell wall"/>
    <property type="evidence" value="ECO:0007669"/>
    <property type="project" value="InterPro"/>
</dbReference>
<evidence type="ECO:0000256" key="5">
    <source>
        <dbReference type="ARBA" id="ARBA00023157"/>
    </source>
</evidence>
<keyword evidence="4 6" id="KW-0964">Secreted</keyword>
<dbReference type="OrthoDB" id="4225815at2759"/>
<evidence type="ECO:0000256" key="1">
    <source>
        <dbReference type="ARBA" id="ARBA00004191"/>
    </source>
</evidence>
<dbReference type="SMART" id="SM00075">
    <property type="entry name" value="HYDRO"/>
    <property type="match status" value="1"/>
</dbReference>
<feature type="signal peptide" evidence="6">
    <location>
        <begin position="1"/>
        <end position="19"/>
    </location>
</feature>
<comment type="similarity">
    <text evidence="2 6">Belongs to the fungal hydrophobin family.</text>
</comment>
<comment type="subcellular location">
    <subcellularLocation>
        <location evidence="1 6">Secreted</location>
        <location evidence="1 6">Cell wall</location>
    </subcellularLocation>
</comment>
<dbReference type="InterPro" id="IPR001338">
    <property type="entry name" value="Class_I_Hydrophobin"/>
</dbReference>
<accession>A0A0D0AMA6</accession>
<evidence type="ECO:0000256" key="2">
    <source>
        <dbReference type="ARBA" id="ARBA00010446"/>
    </source>
</evidence>
<evidence type="ECO:0000256" key="3">
    <source>
        <dbReference type="ARBA" id="ARBA00022512"/>
    </source>
</evidence>
<keyword evidence="6" id="KW-0732">Signal</keyword>
<organism evidence="7 8">
    <name type="scientific">Suillus luteus UH-Slu-Lm8-n1</name>
    <dbReference type="NCBI Taxonomy" id="930992"/>
    <lineage>
        <taxon>Eukaryota</taxon>
        <taxon>Fungi</taxon>
        <taxon>Dikarya</taxon>
        <taxon>Basidiomycota</taxon>
        <taxon>Agaricomycotina</taxon>
        <taxon>Agaricomycetes</taxon>
        <taxon>Agaricomycetidae</taxon>
        <taxon>Boletales</taxon>
        <taxon>Suillineae</taxon>
        <taxon>Suillaceae</taxon>
        <taxon>Suillus</taxon>
    </lineage>
</organism>
<reference evidence="7 8" key="1">
    <citation type="submission" date="2014-04" db="EMBL/GenBank/DDBJ databases">
        <authorList>
            <consortium name="DOE Joint Genome Institute"/>
            <person name="Kuo A."/>
            <person name="Ruytinx J."/>
            <person name="Rineau F."/>
            <person name="Colpaert J."/>
            <person name="Kohler A."/>
            <person name="Nagy L.G."/>
            <person name="Floudas D."/>
            <person name="Copeland A."/>
            <person name="Barry K.W."/>
            <person name="Cichocki N."/>
            <person name="Veneault-Fourrey C."/>
            <person name="LaButti K."/>
            <person name="Lindquist E.A."/>
            <person name="Lipzen A."/>
            <person name="Lundell T."/>
            <person name="Morin E."/>
            <person name="Murat C."/>
            <person name="Sun H."/>
            <person name="Tunlid A."/>
            <person name="Henrissat B."/>
            <person name="Grigoriev I.V."/>
            <person name="Hibbett D.S."/>
            <person name="Martin F."/>
            <person name="Nordberg H.P."/>
            <person name="Cantor M.N."/>
            <person name="Hua S.X."/>
        </authorList>
    </citation>
    <scope>NUCLEOTIDE SEQUENCE [LARGE SCALE GENOMIC DNA]</scope>
    <source>
        <strain evidence="7 8">UH-Slu-Lm8-n1</strain>
    </source>
</reference>
<dbReference type="Proteomes" id="UP000054485">
    <property type="component" value="Unassembled WGS sequence"/>
</dbReference>
<feature type="chain" id="PRO_5013984355" description="Hydrophobin" evidence="6">
    <location>
        <begin position="20"/>
        <end position="103"/>
    </location>
</feature>
<evidence type="ECO:0000256" key="4">
    <source>
        <dbReference type="ARBA" id="ARBA00022525"/>
    </source>
</evidence>
<keyword evidence="5 6" id="KW-1015">Disulfide bond</keyword>
<reference evidence="8" key="2">
    <citation type="submission" date="2015-01" db="EMBL/GenBank/DDBJ databases">
        <title>Evolutionary Origins and Diversification of the Mycorrhizal Mutualists.</title>
        <authorList>
            <consortium name="DOE Joint Genome Institute"/>
            <consortium name="Mycorrhizal Genomics Consortium"/>
            <person name="Kohler A."/>
            <person name="Kuo A."/>
            <person name="Nagy L.G."/>
            <person name="Floudas D."/>
            <person name="Copeland A."/>
            <person name="Barry K.W."/>
            <person name="Cichocki N."/>
            <person name="Veneault-Fourrey C."/>
            <person name="LaButti K."/>
            <person name="Lindquist E.A."/>
            <person name="Lipzen A."/>
            <person name="Lundell T."/>
            <person name="Morin E."/>
            <person name="Murat C."/>
            <person name="Riley R."/>
            <person name="Ohm R."/>
            <person name="Sun H."/>
            <person name="Tunlid A."/>
            <person name="Henrissat B."/>
            <person name="Grigoriev I.V."/>
            <person name="Hibbett D.S."/>
            <person name="Martin F."/>
        </authorList>
    </citation>
    <scope>NUCLEOTIDE SEQUENCE [LARGE SCALE GENOMIC DNA]</scope>
    <source>
        <strain evidence="8">UH-Slu-Lm8-n1</strain>
    </source>
</reference>
<name>A0A0D0AMA6_9AGAM</name>
<keyword evidence="8" id="KW-1185">Reference proteome</keyword>
<sequence>MIFSIFALLPFALFAAAQSQCDTGTIQCCEKDSMYSQTEPTLTELGLVDVAAVVDAFVGLSCSGINVVGTSTGCTANQEPVCCENEKYNGVASIGCTPINVDL</sequence>